<keyword evidence="2" id="KW-0808">Transferase</keyword>
<dbReference type="Pfam" id="PF01041">
    <property type="entry name" value="DegT_DnrJ_EryC1"/>
    <property type="match status" value="1"/>
</dbReference>
<dbReference type="CDD" id="cd00616">
    <property type="entry name" value="AHBA_syn"/>
    <property type="match status" value="1"/>
</dbReference>
<dbReference type="EMBL" id="JACCKS010000039">
    <property type="protein sequence ID" value="NZA40241.1"/>
    <property type="molecule type" value="Genomic_DNA"/>
</dbReference>
<dbReference type="PANTHER" id="PTHR30244">
    <property type="entry name" value="TRANSAMINASE"/>
    <property type="match status" value="1"/>
</dbReference>
<dbReference type="GO" id="GO:0000271">
    <property type="term" value="P:polysaccharide biosynthetic process"/>
    <property type="evidence" value="ECO:0007669"/>
    <property type="project" value="TreeGrafter"/>
</dbReference>
<evidence type="ECO:0000313" key="2">
    <source>
        <dbReference type="EMBL" id="NZA40241.1"/>
    </source>
</evidence>
<dbReference type="Proteomes" id="UP000586254">
    <property type="component" value="Unassembled WGS sequence"/>
</dbReference>
<dbReference type="InterPro" id="IPR015422">
    <property type="entry name" value="PyrdxlP-dep_Trfase_small"/>
</dbReference>
<dbReference type="InterPro" id="IPR015421">
    <property type="entry name" value="PyrdxlP-dep_Trfase_major"/>
</dbReference>
<dbReference type="PIRSF" id="PIRSF000390">
    <property type="entry name" value="PLP_StrS"/>
    <property type="match status" value="1"/>
</dbReference>
<dbReference type="InterPro" id="IPR000653">
    <property type="entry name" value="DegT/StrS_aminotransferase"/>
</dbReference>
<keyword evidence="1" id="KW-0663">Pyridoxal phosphate</keyword>
<name>A0A853JT71_9FIRM</name>
<dbReference type="PANTHER" id="PTHR30244:SF34">
    <property type="entry name" value="DTDP-4-AMINO-4,6-DIDEOXYGALACTOSE TRANSAMINASE"/>
    <property type="match status" value="1"/>
</dbReference>
<evidence type="ECO:0000256" key="1">
    <source>
        <dbReference type="RuleBase" id="RU004508"/>
    </source>
</evidence>
<dbReference type="Gene3D" id="3.40.640.10">
    <property type="entry name" value="Type I PLP-dependent aspartate aminotransferase-like (Major domain)"/>
    <property type="match status" value="1"/>
</dbReference>
<dbReference type="GO" id="GO:0008483">
    <property type="term" value="F:transaminase activity"/>
    <property type="evidence" value="ECO:0007669"/>
    <property type="project" value="UniProtKB-KW"/>
</dbReference>
<dbReference type="InterPro" id="IPR015424">
    <property type="entry name" value="PyrdxlP-dep_Trfase"/>
</dbReference>
<evidence type="ECO:0000313" key="3">
    <source>
        <dbReference type="Proteomes" id="UP000586254"/>
    </source>
</evidence>
<protein>
    <submittedName>
        <fullName evidence="2">DegT/DnrJ/EryC1/StrS family aminotransferase</fullName>
    </submittedName>
</protein>
<dbReference type="GO" id="GO:0030170">
    <property type="term" value="F:pyridoxal phosphate binding"/>
    <property type="evidence" value="ECO:0007669"/>
    <property type="project" value="TreeGrafter"/>
</dbReference>
<reference evidence="2 3" key="1">
    <citation type="submission" date="2020-07" db="EMBL/GenBank/DDBJ databases">
        <title>Organ Donor 1.</title>
        <authorList>
            <person name="Marsh A.J."/>
            <person name="Azcarate-Peril M.A."/>
        </authorList>
    </citation>
    <scope>NUCLEOTIDE SEQUENCE [LARGE SCALE GENOMIC DNA]</scope>
    <source>
        <strain evidence="2 3">AMC0717</strain>
    </source>
</reference>
<dbReference type="Gene3D" id="3.90.1150.10">
    <property type="entry name" value="Aspartate Aminotransferase, domain 1"/>
    <property type="match status" value="1"/>
</dbReference>
<gene>
    <name evidence="2" type="ORF">H0N91_19425</name>
</gene>
<comment type="similarity">
    <text evidence="1">Belongs to the DegT/DnrJ/EryC1 family.</text>
</comment>
<organism evidence="2 3">
    <name type="scientific">Eubacterium callanderi</name>
    <dbReference type="NCBI Taxonomy" id="53442"/>
    <lineage>
        <taxon>Bacteria</taxon>
        <taxon>Bacillati</taxon>
        <taxon>Bacillota</taxon>
        <taxon>Clostridia</taxon>
        <taxon>Eubacteriales</taxon>
        <taxon>Eubacteriaceae</taxon>
        <taxon>Eubacterium</taxon>
    </lineage>
</organism>
<keyword evidence="2" id="KW-0032">Aminotransferase</keyword>
<comment type="caution">
    <text evidence="2">The sequence shown here is derived from an EMBL/GenBank/DDBJ whole genome shotgun (WGS) entry which is preliminary data.</text>
</comment>
<proteinExistence type="inferred from homology"/>
<sequence length="390" mass="44405">MEINYSLSNDTWNNEELSVAKKVLDSKYFSMGNNVQNFEKAFAEKFGAKYAVMSNSGSSANLLAIAALVYSGRLNKGDEVIVPAVSWSTTYFPISQLGLKLNFVDIDRQTLNVDLNQVERAITSETKAIFAVNLLGNPNEFECLKDICHSNNLILIEDNCEAMGAEYEGKKTGTIGLLGTFSTYFSHHICTMEGGVTVTDDEELYHYMLSIRSHGWTRHLPQNSKIYSKESNDFYESFNFIVPGYNVRPLEIEAAVGIEQLKKLDHFIEQRRQNAGLFLNESRKYPMLQPQKEVGKSSWFGFAVVLCDEMQGKRNLLIEQFRQNGIEVRPIVAGNFTRQRALKYLDYKITGDLKNAEYIHENGFFVGNHSTPMDKEFRLFWKVIKEVIHG</sequence>
<dbReference type="RefSeq" id="WP_180494286.1">
    <property type="nucleotide sequence ID" value="NZ_JACCKS010000039.1"/>
</dbReference>
<dbReference type="AlphaFoldDB" id="A0A853JT71"/>
<dbReference type="SUPFAM" id="SSF53383">
    <property type="entry name" value="PLP-dependent transferases"/>
    <property type="match status" value="1"/>
</dbReference>
<accession>A0A853JT71</accession>